<dbReference type="EMBL" id="CARXXK010000001">
    <property type="protein sequence ID" value="CAI6346410.1"/>
    <property type="molecule type" value="Genomic_DNA"/>
</dbReference>
<reference evidence="1 2" key="1">
    <citation type="submission" date="2023-01" db="EMBL/GenBank/DDBJ databases">
        <authorList>
            <person name="Whitehead M."/>
        </authorList>
    </citation>
    <scope>NUCLEOTIDE SEQUENCE [LARGE SCALE GENOMIC DNA]</scope>
</reference>
<accession>A0AAV0VS39</accession>
<comment type="caution">
    <text evidence="1">The sequence shown here is derived from an EMBL/GenBank/DDBJ whole genome shotgun (WGS) entry which is preliminary data.</text>
</comment>
<dbReference type="Proteomes" id="UP001160148">
    <property type="component" value="Unassembled WGS sequence"/>
</dbReference>
<proteinExistence type="predicted"/>
<protein>
    <submittedName>
        <fullName evidence="1">Uncharacterized protein</fullName>
    </submittedName>
</protein>
<dbReference type="AlphaFoldDB" id="A0AAV0VS39"/>
<name>A0AAV0VS39_9HEMI</name>
<keyword evidence="2" id="KW-1185">Reference proteome</keyword>
<evidence type="ECO:0000313" key="2">
    <source>
        <dbReference type="Proteomes" id="UP001160148"/>
    </source>
</evidence>
<evidence type="ECO:0000313" key="1">
    <source>
        <dbReference type="EMBL" id="CAI6346410.1"/>
    </source>
</evidence>
<sequence>MGNVPLIQSKARRVSPSKTFNVSILTAIEPSNRHRRLRTTNDDHIYCMHCIKRRLILCGSSIRINQRSVYDLVDTRPPRVVSTDDRSTSLSLHD</sequence>
<organism evidence="1 2">
    <name type="scientific">Macrosiphum euphorbiae</name>
    <name type="common">potato aphid</name>
    <dbReference type="NCBI Taxonomy" id="13131"/>
    <lineage>
        <taxon>Eukaryota</taxon>
        <taxon>Metazoa</taxon>
        <taxon>Ecdysozoa</taxon>
        <taxon>Arthropoda</taxon>
        <taxon>Hexapoda</taxon>
        <taxon>Insecta</taxon>
        <taxon>Pterygota</taxon>
        <taxon>Neoptera</taxon>
        <taxon>Paraneoptera</taxon>
        <taxon>Hemiptera</taxon>
        <taxon>Sternorrhyncha</taxon>
        <taxon>Aphidomorpha</taxon>
        <taxon>Aphidoidea</taxon>
        <taxon>Aphididae</taxon>
        <taxon>Macrosiphini</taxon>
        <taxon>Macrosiphum</taxon>
    </lineage>
</organism>
<gene>
    <name evidence="1" type="ORF">MEUPH1_LOCUS3324</name>
</gene>